<dbReference type="Proteomes" id="UP000306007">
    <property type="component" value="Chromosome"/>
</dbReference>
<dbReference type="GeneID" id="40474072"/>
<accession>A0A4Y5SIT6</accession>
<keyword evidence="2" id="KW-1185">Reference proteome</keyword>
<dbReference type="Gene3D" id="3.40.50.11570">
    <property type="entry name" value="Protein of unknown function DUF257"/>
    <property type="match status" value="1"/>
</dbReference>
<dbReference type="Pfam" id="PF03192">
    <property type="entry name" value="DUF257"/>
    <property type="match status" value="1"/>
</dbReference>
<organism evidence="1 2">
    <name type="scientific">Thermococcus indicus</name>
    <dbReference type="NCBI Taxonomy" id="2586643"/>
    <lineage>
        <taxon>Archaea</taxon>
        <taxon>Methanobacteriati</taxon>
        <taxon>Methanobacteriota</taxon>
        <taxon>Thermococci</taxon>
        <taxon>Thermococcales</taxon>
        <taxon>Thermococcaceae</taxon>
        <taxon>Thermococcus</taxon>
    </lineage>
</organism>
<dbReference type="EMBL" id="CP040846">
    <property type="protein sequence ID" value="QDA30747.1"/>
    <property type="molecule type" value="Genomic_DNA"/>
</dbReference>
<gene>
    <name evidence="1" type="ORF">FH039_02770</name>
</gene>
<dbReference type="RefSeq" id="WP_139680129.1">
    <property type="nucleotide sequence ID" value="NZ_CP040846.1"/>
</dbReference>
<evidence type="ECO:0000313" key="2">
    <source>
        <dbReference type="Proteomes" id="UP000306007"/>
    </source>
</evidence>
<dbReference type="OrthoDB" id="86053at2157"/>
<reference evidence="1 2" key="1">
    <citation type="submission" date="2019-06" db="EMBL/GenBank/DDBJ databases">
        <title>Thermococcus indicus sp. nov., a Fe(III)-reducing hyperthermophilic archaeon isolated from the Onnuri vent field of the Central Indian Ocean ridge.</title>
        <authorList>
            <person name="Lim J.K."/>
            <person name="Kim Y.J."/>
            <person name="Kwon K.K."/>
        </authorList>
    </citation>
    <scope>NUCLEOTIDE SEQUENCE [LARGE SCALE GENOMIC DNA]</scope>
    <source>
        <strain evidence="1 2">IOH1</strain>
    </source>
</reference>
<name>A0A4Y5SIT6_9EURY</name>
<proteinExistence type="predicted"/>
<dbReference type="AlphaFoldDB" id="A0A4Y5SIT6"/>
<evidence type="ECO:0000313" key="1">
    <source>
        <dbReference type="EMBL" id="QDA30747.1"/>
    </source>
</evidence>
<dbReference type="InterPro" id="IPR005489">
    <property type="entry name" value="DUF257"/>
</dbReference>
<sequence>MGAMEWEKALEIADSVLPGETVLVRYTTSYIPEFLLRFFVDYAAERDVPLLIDDNFDALHTILVHAKFMNLTINIDRDNVYVLKTGGRFEVGNVIAKVPFHPDPRVYLQNYEKTSFITFQKFPSPAINLVLGLENLLLHVRNPLDTYRIILGMQKFVGNKKRKAFYIVNEGVLENLPIKVMGELERISTTVIKLTPYHTGANLKVLKTINPALLERETKIDTGGWD</sequence>
<dbReference type="KEGG" id="tic:FH039_02770"/>
<protein>
    <submittedName>
        <fullName evidence="1">Uncharacterized protein</fullName>
    </submittedName>
</protein>